<dbReference type="InterPro" id="IPR023271">
    <property type="entry name" value="Aquaporin-like"/>
</dbReference>
<evidence type="ECO:0000256" key="7">
    <source>
        <dbReference type="SAM" id="MobiDB-lite"/>
    </source>
</evidence>
<comment type="similarity">
    <text evidence="6">Belongs to the FNT transporter (TC 1.A.16) family.</text>
</comment>
<evidence type="ECO:0000256" key="3">
    <source>
        <dbReference type="ARBA" id="ARBA00022692"/>
    </source>
</evidence>
<evidence type="ECO:0000313" key="9">
    <source>
        <dbReference type="EMBL" id="CAF9918375.1"/>
    </source>
</evidence>
<evidence type="ECO:0008006" key="11">
    <source>
        <dbReference type="Google" id="ProtNLM"/>
    </source>
</evidence>
<evidence type="ECO:0000256" key="4">
    <source>
        <dbReference type="ARBA" id="ARBA00022989"/>
    </source>
</evidence>
<dbReference type="InterPro" id="IPR000292">
    <property type="entry name" value="For/NO2_transpt"/>
</dbReference>
<name>A0A8H3F770_9LECA</name>
<feature type="transmembrane region" description="Helical" evidence="8">
    <location>
        <begin position="110"/>
        <end position="133"/>
    </location>
</feature>
<evidence type="ECO:0000256" key="1">
    <source>
        <dbReference type="ARBA" id="ARBA00004141"/>
    </source>
</evidence>
<dbReference type="EMBL" id="CAJPDT010000020">
    <property type="protein sequence ID" value="CAF9918375.1"/>
    <property type="molecule type" value="Genomic_DNA"/>
</dbReference>
<keyword evidence="5 8" id="KW-0472">Membrane</keyword>
<organism evidence="9 10">
    <name type="scientific">Imshaugia aleurites</name>
    <dbReference type="NCBI Taxonomy" id="172621"/>
    <lineage>
        <taxon>Eukaryota</taxon>
        <taxon>Fungi</taxon>
        <taxon>Dikarya</taxon>
        <taxon>Ascomycota</taxon>
        <taxon>Pezizomycotina</taxon>
        <taxon>Lecanoromycetes</taxon>
        <taxon>OSLEUM clade</taxon>
        <taxon>Lecanoromycetidae</taxon>
        <taxon>Lecanorales</taxon>
        <taxon>Lecanorineae</taxon>
        <taxon>Parmeliaceae</taxon>
        <taxon>Imshaugia</taxon>
    </lineage>
</organism>
<feature type="transmembrane region" description="Helical" evidence="8">
    <location>
        <begin position="69"/>
        <end position="98"/>
    </location>
</feature>
<feature type="compositionally biased region" description="Basic and acidic residues" evidence="7">
    <location>
        <begin position="299"/>
        <end position="320"/>
    </location>
</feature>
<feature type="compositionally biased region" description="Polar residues" evidence="7">
    <location>
        <begin position="323"/>
        <end position="333"/>
    </location>
</feature>
<keyword evidence="4 8" id="KW-1133">Transmembrane helix</keyword>
<dbReference type="FunFam" id="1.20.1080.10:FF:000011">
    <property type="entry name" value="Formate family transporter"/>
    <property type="match status" value="1"/>
</dbReference>
<dbReference type="Proteomes" id="UP000664534">
    <property type="component" value="Unassembled WGS sequence"/>
</dbReference>
<reference evidence="9" key="1">
    <citation type="submission" date="2021-03" db="EMBL/GenBank/DDBJ databases">
        <authorList>
            <person name="Tagirdzhanova G."/>
        </authorList>
    </citation>
    <scope>NUCLEOTIDE SEQUENCE</scope>
</reference>
<proteinExistence type="inferred from homology"/>
<keyword evidence="3 8" id="KW-0812">Transmembrane</keyword>
<dbReference type="Pfam" id="PF01226">
    <property type="entry name" value="Form_Nir_trans"/>
    <property type="match status" value="1"/>
</dbReference>
<dbReference type="PANTHER" id="PTHR30520">
    <property type="entry name" value="FORMATE TRANSPORTER-RELATED"/>
    <property type="match status" value="1"/>
</dbReference>
<feature type="region of interest" description="Disordered" evidence="7">
    <location>
        <begin position="298"/>
        <end position="362"/>
    </location>
</feature>
<gene>
    <name evidence="9" type="ORF">IMSHALPRED_004291</name>
</gene>
<dbReference type="AlphaFoldDB" id="A0A8H3F770"/>
<keyword evidence="2" id="KW-0813">Transport</keyword>
<feature type="transmembrane region" description="Helical" evidence="8">
    <location>
        <begin position="158"/>
        <end position="180"/>
    </location>
</feature>
<evidence type="ECO:0000256" key="8">
    <source>
        <dbReference type="SAM" id="Phobius"/>
    </source>
</evidence>
<dbReference type="GO" id="GO:0005886">
    <property type="term" value="C:plasma membrane"/>
    <property type="evidence" value="ECO:0007669"/>
    <property type="project" value="TreeGrafter"/>
</dbReference>
<protein>
    <recommendedName>
        <fullName evidence="11">Formate/nitrite transporter</fullName>
    </recommendedName>
</protein>
<evidence type="ECO:0000256" key="5">
    <source>
        <dbReference type="ARBA" id="ARBA00023136"/>
    </source>
</evidence>
<keyword evidence="10" id="KW-1185">Reference proteome</keyword>
<evidence type="ECO:0000313" key="10">
    <source>
        <dbReference type="Proteomes" id="UP000664534"/>
    </source>
</evidence>
<dbReference type="GO" id="GO:0015513">
    <property type="term" value="F:high-affinity secondary active nitrite transmembrane transporter activity"/>
    <property type="evidence" value="ECO:0007669"/>
    <property type="project" value="TreeGrafter"/>
</dbReference>
<feature type="transmembrane region" description="Helical" evidence="8">
    <location>
        <begin position="28"/>
        <end position="49"/>
    </location>
</feature>
<dbReference type="GO" id="GO:0015707">
    <property type="term" value="P:nitrite transport"/>
    <property type="evidence" value="ECO:0007669"/>
    <property type="project" value="TreeGrafter"/>
</dbReference>
<dbReference type="Gene3D" id="1.20.1080.10">
    <property type="entry name" value="Glycerol uptake facilitator protein"/>
    <property type="match status" value="1"/>
</dbReference>
<comment type="subcellular location">
    <subcellularLocation>
        <location evidence="1">Membrane</location>
        <topology evidence="1">Multi-pass membrane protein</topology>
    </subcellularLocation>
</comment>
<evidence type="ECO:0000256" key="6">
    <source>
        <dbReference type="ARBA" id="ARBA00049660"/>
    </source>
</evidence>
<sequence length="362" mass="39794">MDAFTPQQTIELVSRIGCKKTHVRWDKLFWNSFMAGPLLGFGCAVMLSTEAAPWYQENAPGLIRTISAMFFPVGLIMIVLSGADLFTTDVMFMFTALLHRRASFLSLANVWITSFLGNLAGMLFFMAIVTGYGGVFEVPAYRMEVINFATAKMLTPTWVQIFCRAIGANWLVCFAVYISISSREVASKILAIWFPTFTFVALGLDHVIANMYFIPLAIFYGNPDIGVGLYIWKSMIPTTIGNVIGGGLFVAGIYWYLYLTGEGSDNITFNIGGLDSAMEVGGPMGPSRPRLVLDSANGEEEKGKKRMMNRKEPAQGHPDHVTSLPSSDQTMTSGLGRELTAEKYTNRKGTASTIEGQPVEEV</sequence>
<dbReference type="OrthoDB" id="4829at2759"/>
<comment type="caution">
    <text evidence="9">The sequence shown here is derived from an EMBL/GenBank/DDBJ whole genome shotgun (WGS) entry which is preliminary data.</text>
</comment>
<evidence type="ECO:0000256" key="2">
    <source>
        <dbReference type="ARBA" id="ARBA00022448"/>
    </source>
</evidence>
<feature type="transmembrane region" description="Helical" evidence="8">
    <location>
        <begin position="240"/>
        <end position="259"/>
    </location>
</feature>
<accession>A0A8H3F770</accession>
<dbReference type="PANTHER" id="PTHR30520:SF6">
    <property type="entry name" value="FORMATE_NITRATE FAMILY TRANSPORTER (EUROFUNG)"/>
    <property type="match status" value="1"/>
</dbReference>
<feature type="transmembrane region" description="Helical" evidence="8">
    <location>
        <begin position="192"/>
        <end position="220"/>
    </location>
</feature>